<evidence type="ECO:0000259" key="5">
    <source>
        <dbReference type="PROSITE" id="PS50930"/>
    </source>
</evidence>
<dbReference type="GO" id="GO:0000156">
    <property type="term" value="F:phosphorelay response regulator activity"/>
    <property type="evidence" value="ECO:0007669"/>
    <property type="project" value="InterPro"/>
</dbReference>
<feature type="domain" description="Response regulatory" evidence="4">
    <location>
        <begin position="3"/>
        <end position="120"/>
    </location>
</feature>
<dbReference type="Pfam" id="PF00072">
    <property type="entry name" value="Response_reg"/>
    <property type="match status" value="1"/>
</dbReference>
<dbReference type="InterPro" id="IPR046947">
    <property type="entry name" value="LytR-like"/>
</dbReference>
<reference evidence="6" key="2">
    <citation type="submission" date="2021-09" db="EMBL/GenBank/DDBJ databases">
        <authorList>
            <person name="Gilroy R."/>
        </authorList>
    </citation>
    <scope>NUCLEOTIDE SEQUENCE</scope>
    <source>
        <strain evidence="6">CHK179-5677</strain>
    </source>
</reference>
<dbReference type="GO" id="GO:0003677">
    <property type="term" value="F:DNA binding"/>
    <property type="evidence" value="ECO:0007669"/>
    <property type="project" value="UniProtKB-KW"/>
</dbReference>
<organism evidence="6 7">
    <name type="scientific">Pseudoflavonifractor capillosus</name>
    <dbReference type="NCBI Taxonomy" id="106588"/>
    <lineage>
        <taxon>Bacteria</taxon>
        <taxon>Bacillati</taxon>
        <taxon>Bacillota</taxon>
        <taxon>Clostridia</taxon>
        <taxon>Eubacteriales</taxon>
        <taxon>Oscillospiraceae</taxon>
        <taxon>Pseudoflavonifractor</taxon>
    </lineage>
</organism>
<dbReference type="EMBL" id="DYUC01000102">
    <property type="protein sequence ID" value="HJG87373.1"/>
    <property type="molecule type" value="Genomic_DNA"/>
</dbReference>
<reference evidence="6" key="1">
    <citation type="journal article" date="2021" name="PeerJ">
        <title>Extensive microbial diversity within the chicken gut microbiome revealed by metagenomics and culture.</title>
        <authorList>
            <person name="Gilroy R."/>
            <person name="Ravi A."/>
            <person name="Getino M."/>
            <person name="Pursley I."/>
            <person name="Horton D.L."/>
            <person name="Alikhan N.F."/>
            <person name="Baker D."/>
            <person name="Gharbi K."/>
            <person name="Hall N."/>
            <person name="Watson M."/>
            <person name="Adriaenssens E.M."/>
            <person name="Foster-Nyarko E."/>
            <person name="Jarju S."/>
            <person name="Secka A."/>
            <person name="Antonio M."/>
            <person name="Oren A."/>
            <person name="Chaudhuri R.R."/>
            <person name="La Ragione R."/>
            <person name="Hildebrand F."/>
            <person name="Pallen M.J."/>
        </authorList>
    </citation>
    <scope>NUCLEOTIDE SEQUENCE</scope>
    <source>
        <strain evidence="6">CHK179-5677</strain>
    </source>
</reference>
<dbReference type="PROSITE" id="PS50930">
    <property type="entry name" value="HTH_LYTTR"/>
    <property type="match status" value="1"/>
</dbReference>
<dbReference type="InterPro" id="IPR001789">
    <property type="entry name" value="Sig_transdc_resp-reg_receiver"/>
</dbReference>
<evidence type="ECO:0000313" key="6">
    <source>
        <dbReference type="EMBL" id="HJG87373.1"/>
    </source>
</evidence>
<evidence type="ECO:0000313" key="7">
    <source>
        <dbReference type="Proteomes" id="UP000760668"/>
    </source>
</evidence>
<dbReference type="SMART" id="SM00448">
    <property type="entry name" value="REC"/>
    <property type="match status" value="1"/>
</dbReference>
<evidence type="ECO:0000256" key="1">
    <source>
        <dbReference type="ARBA" id="ARBA00018672"/>
    </source>
</evidence>
<protein>
    <recommendedName>
        <fullName evidence="1">Stage 0 sporulation protein A homolog</fullName>
    </recommendedName>
</protein>
<name>A0A921MMM2_9FIRM</name>
<evidence type="ECO:0000259" key="4">
    <source>
        <dbReference type="PROSITE" id="PS50110"/>
    </source>
</evidence>
<evidence type="ECO:0000256" key="3">
    <source>
        <dbReference type="PROSITE-ProRule" id="PRU00169"/>
    </source>
</evidence>
<sequence>MLNIAIVEDDPQAAGTLTSYLDRYAQERGTSCNSVIFNDAVDFLTGYKASFDLVFMDIELPGLDGMEAARRLREVDRSVILIFVTNMANFAVKGYEVDALDFIVKPVAYFPFSIKLDRAVKRLESRQERELLVPAEDGVVCLKCSEVTYIEVMQHRITYHTRDKSYTGYGSLKKIEPLLPEKVFAKCNSCYVVNLRYVRQIKDFSVLVGEDWLTISHARRKLFLSALNEYIGSME</sequence>
<dbReference type="Gene3D" id="3.40.50.2300">
    <property type="match status" value="1"/>
</dbReference>
<dbReference type="Gene3D" id="2.40.50.1020">
    <property type="entry name" value="LytTr DNA-binding domain"/>
    <property type="match status" value="1"/>
</dbReference>
<gene>
    <name evidence="6" type="ORF">K8V01_10180</name>
</gene>
<dbReference type="PANTHER" id="PTHR37299">
    <property type="entry name" value="TRANSCRIPTIONAL REGULATOR-RELATED"/>
    <property type="match status" value="1"/>
</dbReference>
<dbReference type="SMART" id="SM00850">
    <property type="entry name" value="LytTR"/>
    <property type="match status" value="1"/>
</dbReference>
<dbReference type="PANTHER" id="PTHR37299:SF1">
    <property type="entry name" value="STAGE 0 SPORULATION PROTEIN A HOMOLOG"/>
    <property type="match status" value="1"/>
</dbReference>
<evidence type="ECO:0000256" key="2">
    <source>
        <dbReference type="ARBA" id="ARBA00024867"/>
    </source>
</evidence>
<dbReference type="Pfam" id="PF04397">
    <property type="entry name" value="LytTR"/>
    <property type="match status" value="1"/>
</dbReference>
<dbReference type="Proteomes" id="UP000760668">
    <property type="component" value="Unassembled WGS sequence"/>
</dbReference>
<dbReference type="SUPFAM" id="SSF52172">
    <property type="entry name" value="CheY-like"/>
    <property type="match status" value="1"/>
</dbReference>
<accession>A0A921MMM2</accession>
<dbReference type="InterPro" id="IPR011006">
    <property type="entry name" value="CheY-like_superfamily"/>
</dbReference>
<proteinExistence type="predicted"/>
<comment type="function">
    <text evidence="2">May play the central regulatory role in sporulation. It may be an element of the effector pathway responsible for the activation of sporulation genes in response to nutritional stress. Spo0A may act in concert with spo0H (a sigma factor) to control the expression of some genes that are critical to the sporulation process.</text>
</comment>
<dbReference type="PROSITE" id="PS50110">
    <property type="entry name" value="RESPONSE_REGULATORY"/>
    <property type="match status" value="1"/>
</dbReference>
<dbReference type="AlphaFoldDB" id="A0A921MMM2"/>
<feature type="domain" description="HTH LytTR-type" evidence="5">
    <location>
        <begin position="131"/>
        <end position="202"/>
    </location>
</feature>
<keyword evidence="3" id="KW-0597">Phosphoprotein</keyword>
<comment type="caution">
    <text evidence="6">The sequence shown here is derived from an EMBL/GenBank/DDBJ whole genome shotgun (WGS) entry which is preliminary data.</text>
</comment>
<feature type="modified residue" description="4-aspartylphosphate" evidence="3">
    <location>
        <position position="57"/>
    </location>
</feature>
<keyword evidence="6" id="KW-0238">DNA-binding</keyword>
<dbReference type="RefSeq" id="WP_295369473.1">
    <property type="nucleotide sequence ID" value="NZ_DYUC01000102.1"/>
</dbReference>
<dbReference type="InterPro" id="IPR007492">
    <property type="entry name" value="LytTR_DNA-bd_dom"/>
</dbReference>